<dbReference type="Gramene" id="Ma11_t12030.1">
    <property type="protein sequence ID" value="Ma11_p12030.1"/>
    <property type="gene ID" value="Ma11_g12030"/>
</dbReference>
<proteinExistence type="predicted"/>
<evidence type="ECO:0000313" key="1">
    <source>
        <dbReference type="EnsemblPlants" id="Ma11_p12030.1"/>
    </source>
</evidence>
<name>A0A804L6Z0_MUSAM</name>
<keyword evidence="2" id="KW-1185">Reference proteome</keyword>
<reference evidence="1" key="1">
    <citation type="submission" date="2021-05" db="UniProtKB">
        <authorList>
            <consortium name="EnsemblPlants"/>
        </authorList>
    </citation>
    <scope>IDENTIFICATION</scope>
    <source>
        <strain evidence="1">subsp. malaccensis</strain>
    </source>
</reference>
<dbReference type="AlphaFoldDB" id="A0A804L6Z0"/>
<accession>A0A804L6Z0</accession>
<dbReference type="OMA" id="EIWTIFR"/>
<evidence type="ECO:0000313" key="2">
    <source>
        <dbReference type="Proteomes" id="UP000012960"/>
    </source>
</evidence>
<dbReference type="InParanoid" id="A0A804L6Z0"/>
<sequence length="176" mass="19607">MKATHRDRSKYFKFHQDYGHDTEDYHDLQNQIEVHIQRGHLGCYLKSREATPHPRGPIERQIDVISGGPAAGDSSSTTRKAYAHSMVEKRPRPELEPDITFMAGEVEHSHHDDALVISIHIANARVKRVMVDTGSPADILYFDAFKRLGLTEGDLTPMTSALTGFIGDSISPLGTT</sequence>
<dbReference type="Proteomes" id="UP000012960">
    <property type="component" value="Unplaced"/>
</dbReference>
<protein>
    <submittedName>
        <fullName evidence="1">Uncharacterized protein</fullName>
    </submittedName>
</protein>
<organism evidence="1 2">
    <name type="scientific">Musa acuminata subsp. malaccensis</name>
    <name type="common">Wild banana</name>
    <name type="synonym">Musa malaccensis</name>
    <dbReference type="NCBI Taxonomy" id="214687"/>
    <lineage>
        <taxon>Eukaryota</taxon>
        <taxon>Viridiplantae</taxon>
        <taxon>Streptophyta</taxon>
        <taxon>Embryophyta</taxon>
        <taxon>Tracheophyta</taxon>
        <taxon>Spermatophyta</taxon>
        <taxon>Magnoliopsida</taxon>
        <taxon>Liliopsida</taxon>
        <taxon>Zingiberales</taxon>
        <taxon>Musaceae</taxon>
        <taxon>Musa</taxon>
    </lineage>
</organism>
<dbReference type="EnsemblPlants" id="Ma11_t12030.1">
    <property type="protein sequence ID" value="Ma11_p12030.1"/>
    <property type="gene ID" value="Ma11_g12030"/>
</dbReference>
<dbReference type="PANTHER" id="PTHR33240:SF8">
    <property type="entry name" value="OS03G0439900 PROTEIN"/>
    <property type="match status" value="1"/>
</dbReference>
<dbReference type="PANTHER" id="PTHR33240">
    <property type="entry name" value="OS08G0508500 PROTEIN"/>
    <property type="match status" value="1"/>
</dbReference>